<dbReference type="Pfam" id="PF05161">
    <property type="entry name" value="MOFRL"/>
    <property type="match status" value="1"/>
</dbReference>
<comment type="caution">
    <text evidence="7">The sequence shown here is derived from an EMBL/GenBank/DDBJ whole genome shotgun (WGS) entry which is preliminary data.</text>
</comment>
<evidence type="ECO:0000259" key="6">
    <source>
        <dbReference type="Pfam" id="PF13660"/>
    </source>
</evidence>
<dbReference type="InterPro" id="IPR037035">
    <property type="entry name" value="GK-like_C_sf"/>
</dbReference>
<keyword evidence="4" id="KW-0067">ATP-binding</keyword>
<protein>
    <submittedName>
        <fullName evidence="7">Glycerate kinase</fullName>
    </submittedName>
</protein>
<dbReference type="Pfam" id="PF13660">
    <property type="entry name" value="DUF4147"/>
    <property type="match status" value="1"/>
</dbReference>
<dbReference type="AlphaFoldDB" id="A0A270BWK7"/>
<evidence type="ECO:0000256" key="1">
    <source>
        <dbReference type="ARBA" id="ARBA00022679"/>
    </source>
</evidence>
<dbReference type="GO" id="GO:0005524">
    <property type="term" value="F:ATP binding"/>
    <property type="evidence" value="ECO:0007669"/>
    <property type="project" value="UniProtKB-KW"/>
</dbReference>
<dbReference type="FunFam" id="3.40.50.10180:FF:000001">
    <property type="entry name" value="Glycerate kinase"/>
    <property type="match status" value="1"/>
</dbReference>
<dbReference type="Gene3D" id="3.40.1480.10">
    <property type="entry name" value="MOFRL domain"/>
    <property type="match status" value="1"/>
</dbReference>
<dbReference type="GO" id="GO:0008887">
    <property type="term" value="F:glycerate kinase activity"/>
    <property type="evidence" value="ECO:0007669"/>
    <property type="project" value="InterPro"/>
</dbReference>
<dbReference type="InterPro" id="IPR007835">
    <property type="entry name" value="MOFRL"/>
</dbReference>
<gene>
    <name evidence="7" type="ORF">B9K05_01930</name>
</gene>
<name>A0A270BWK7_9PROT</name>
<keyword evidence="3 7" id="KW-0418">Kinase</keyword>
<dbReference type="InterPro" id="IPR025286">
    <property type="entry name" value="MOFRL_assoc_dom"/>
</dbReference>
<evidence type="ECO:0000313" key="8">
    <source>
        <dbReference type="Proteomes" id="UP000216033"/>
    </source>
</evidence>
<evidence type="ECO:0000256" key="4">
    <source>
        <dbReference type="ARBA" id="ARBA00022840"/>
    </source>
</evidence>
<evidence type="ECO:0000313" key="7">
    <source>
        <dbReference type="EMBL" id="PAL29420.1"/>
    </source>
</evidence>
<keyword evidence="2" id="KW-0547">Nucleotide-binding</keyword>
<dbReference type="SUPFAM" id="SSF82544">
    <property type="entry name" value="GckA/TtuD-like"/>
    <property type="match status" value="1"/>
</dbReference>
<dbReference type="PANTHER" id="PTHR12227:SF0">
    <property type="entry name" value="GLYCERATE KINASE"/>
    <property type="match status" value="1"/>
</dbReference>
<dbReference type="Proteomes" id="UP000216033">
    <property type="component" value="Unassembled WGS sequence"/>
</dbReference>
<dbReference type="RefSeq" id="WP_095351065.1">
    <property type="nucleotide sequence ID" value="NZ_NDFO01000003.1"/>
</dbReference>
<evidence type="ECO:0000256" key="2">
    <source>
        <dbReference type="ARBA" id="ARBA00022741"/>
    </source>
</evidence>
<sequence length="432" mass="44578">MPVAQGVWDNARARSVLRSMFDAAVASADPFRVLAGHLPPKPRGRCVVVGAGKASAAMAAALEAAWPDVVLEGVVVTRDGHAVPTRHVRILEASHPVPDHRSEVAAKAVMQAVQGLGPDDLVIALISGGGSSLLALPAAGLTLDDKRVLGKQLLHSGATIAEMNTVRRALSAIKGGRLALAASPAQVLTLVISDVPGDDPAVIASGPTVPPPGKAEDALRIVERYRLDLSPSVRQALERGVAEQKAQNGLVDPRNRVVMIATPLMALKAAADVARQHGITPLVLGDALEGESQFAGIVLGGMARSVHAHGLPVQAPAVLLSGGETTVTIRAGEAVGKGGRNTEFLLSCAQFLGGEAGIWGLAGDSDGIDGTEDAAGAIFAPDTLARAAQKGYMAESFLHAHNSYMFFKALDDLVMTGPTLTNVNDIRLLLIA</sequence>
<proteinExistence type="predicted"/>
<dbReference type="InterPro" id="IPR039760">
    <property type="entry name" value="MOFRL_protein"/>
</dbReference>
<evidence type="ECO:0000256" key="3">
    <source>
        <dbReference type="ARBA" id="ARBA00022777"/>
    </source>
</evidence>
<dbReference type="STRING" id="1231343.Absy_027_017"/>
<keyword evidence="1" id="KW-0808">Transferase</keyword>
<feature type="domain" description="MOFRL-associated" evidence="6">
    <location>
        <begin position="17"/>
        <end position="238"/>
    </location>
</feature>
<dbReference type="InterPro" id="IPR038614">
    <property type="entry name" value="GK_N_sf"/>
</dbReference>
<dbReference type="OrthoDB" id="9766552at2"/>
<keyword evidence="8" id="KW-1185">Reference proteome</keyword>
<evidence type="ECO:0000259" key="5">
    <source>
        <dbReference type="Pfam" id="PF05161"/>
    </source>
</evidence>
<accession>A0A270BWK7</accession>
<dbReference type="Gene3D" id="3.40.50.10180">
    <property type="entry name" value="Glycerate kinase, MOFRL-like N-terminal domain"/>
    <property type="match status" value="1"/>
</dbReference>
<dbReference type="EMBL" id="NDFP01000001">
    <property type="protein sequence ID" value="PAL29420.1"/>
    <property type="molecule type" value="Genomic_DNA"/>
</dbReference>
<feature type="domain" description="MOFRL" evidence="5">
    <location>
        <begin position="318"/>
        <end position="425"/>
    </location>
</feature>
<dbReference type="PANTHER" id="PTHR12227">
    <property type="entry name" value="GLYCERATE KINASE"/>
    <property type="match status" value="1"/>
</dbReference>
<dbReference type="GO" id="GO:0005737">
    <property type="term" value="C:cytoplasm"/>
    <property type="evidence" value="ECO:0007669"/>
    <property type="project" value="TreeGrafter"/>
</dbReference>
<organism evidence="7 8">
    <name type="scientific">Acetobacter syzygii</name>
    <dbReference type="NCBI Taxonomy" id="146476"/>
    <lineage>
        <taxon>Bacteria</taxon>
        <taxon>Pseudomonadati</taxon>
        <taxon>Pseudomonadota</taxon>
        <taxon>Alphaproteobacteria</taxon>
        <taxon>Acetobacterales</taxon>
        <taxon>Acetobacteraceae</taxon>
        <taxon>Acetobacter</taxon>
    </lineage>
</organism>
<reference evidence="7 8" key="1">
    <citation type="submission" date="2017-04" db="EMBL/GenBank/DDBJ databases">
        <title>Kefir bacterial isolates.</title>
        <authorList>
            <person name="Kim Y."/>
            <person name="Blasche S."/>
            <person name="Patil K.R."/>
        </authorList>
    </citation>
    <scope>NUCLEOTIDE SEQUENCE [LARGE SCALE GENOMIC DNA]</scope>
    <source>
        <strain evidence="7 8">KR-2</strain>
    </source>
</reference>